<dbReference type="EMBL" id="CAJOBE010006343">
    <property type="protein sequence ID" value="CAF4004141.1"/>
    <property type="molecule type" value="Genomic_DNA"/>
</dbReference>
<reference evidence="1" key="1">
    <citation type="submission" date="2021-02" db="EMBL/GenBank/DDBJ databases">
        <authorList>
            <person name="Nowell W R."/>
        </authorList>
    </citation>
    <scope>NUCLEOTIDE SEQUENCE</scope>
</reference>
<proteinExistence type="predicted"/>
<dbReference type="Proteomes" id="UP000663874">
    <property type="component" value="Unassembled WGS sequence"/>
</dbReference>
<evidence type="ECO:0000313" key="1">
    <source>
        <dbReference type="EMBL" id="CAF4004141.1"/>
    </source>
</evidence>
<protein>
    <submittedName>
        <fullName evidence="1">Uncharacterized protein</fullName>
    </submittedName>
</protein>
<gene>
    <name evidence="1" type="ORF">FNK824_LOCUS26116</name>
</gene>
<evidence type="ECO:0000313" key="2">
    <source>
        <dbReference type="Proteomes" id="UP000663874"/>
    </source>
</evidence>
<dbReference type="AlphaFoldDB" id="A0A819NSG3"/>
<name>A0A819NSG3_9BILA</name>
<sequence length="252" mass="29625">MICTLDTCTTTPDTRMCADAIRIGMIRSLRFSISFFFENSSSIQSNTSTPNGDDGEWIVRNIPRTAKLVLRLYDKDDEKVTDDYFGLRHGQFHLSIQSSKTSVENLNLPPYTFDGPCYYSRHNSLPIGRHTMINEDCIYPTWKVQLRQIQTFFHSQFYQSWNRHHKPAQMIFNDNLRSTAIQTTIKMAHRAFYRRTLKNNQSGRLKTVDDLWKLFVDELTKQIKPCIYTYIIDDNTWRFSETGAGFCYRFCK</sequence>
<comment type="caution">
    <text evidence="1">The sequence shown here is derived from an EMBL/GenBank/DDBJ whole genome shotgun (WGS) entry which is preliminary data.</text>
</comment>
<organism evidence="1 2">
    <name type="scientific">Rotaria sordida</name>
    <dbReference type="NCBI Taxonomy" id="392033"/>
    <lineage>
        <taxon>Eukaryota</taxon>
        <taxon>Metazoa</taxon>
        <taxon>Spiralia</taxon>
        <taxon>Gnathifera</taxon>
        <taxon>Rotifera</taxon>
        <taxon>Eurotatoria</taxon>
        <taxon>Bdelloidea</taxon>
        <taxon>Philodinida</taxon>
        <taxon>Philodinidae</taxon>
        <taxon>Rotaria</taxon>
    </lineage>
</organism>
<accession>A0A819NSG3</accession>